<gene>
    <name evidence="2" type="ORF">A6A04_16745</name>
</gene>
<keyword evidence="1" id="KW-0472">Membrane</keyword>
<evidence type="ECO:0000313" key="3">
    <source>
        <dbReference type="Proteomes" id="UP000078428"/>
    </source>
</evidence>
<keyword evidence="1" id="KW-1133">Transmembrane helix</keyword>
<accession>A0A178MS68</accession>
<proteinExistence type="predicted"/>
<keyword evidence="3" id="KW-1185">Reference proteome</keyword>
<feature type="transmembrane region" description="Helical" evidence="1">
    <location>
        <begin position="198"/>
        <end position="219"/>
    </location>
</feature>
<dbReference type="EMBL" id="LWQT01000048">
    <property type="protein sequence ID" value="OAN51079.1"/>
    <property type="molecule type" value="Genomic_DNA"/>
</dbReference>
<dbReference type="AlphaFoldDB" id="A0A178MS68"/>
<keyword evidence="1" id="KW-0812">Transmembrane</keyword>
<feature type="transmembrane region" description="Helical" evidence="1">
    <location>
        <begin position="12"/>
        <end position="34"/>
    </location>
</feature>
<sequence length="480" mass="53071">MSRAPLTGWKLAWHALTFVLVVALLMAPALWNGYPLVYYDSEDYVEMAFTFEPIIWRIMTYGVFCTIGRVFGTLWAIPLVHAILVTWILHEAVMGFIGRWRHMVFLGVGLAVALFTGLPWVASQILADVFAGTAVLGVAVLAFGEGLQPWRRFAVAVITAVSICLHMSHVAVAAGLLIVMILIWVLSRVLRRMPRPRMLAACLSLIGGILLVPATHYALIGRAVFSESGQVLQLALFVQNGIAKMYLDEVCPAGADLEMCEHKDELPRTADEFLWGDSPFDEMGGWKAMHDESGRIVAGAIRRFPQEVATAAAINFVEQLDAIESGEDLVPMTWHFVKTMLRRYPDEFKEFRYARQQRRPPINFKPINDFQVPINQAAQLVTLGLLALAWKRRDRTTTGLALVVIMALVGNAIVCGALSNPHDRYQNRMVWLALFTAVVGAVRLDQRFAGQRRVTIVAENKALAEEAAATQSQGSAGGAS</sequence>
<feature type="transmembrane region" description="Helical" evidence="1">
    <location>
        <begin position="103"/>
        <end position="122"/>
    </location>
</feature>
<feature type="transmembrane region" description="Helical" evidence="1">
    <location>
        <begin position="153"/>
        <end position="186"/>
    </location>
</feature>
<evidence type="ECO:0008006" key="4">
    <source>
        <dbReference type="Google" id="ProtNLM"/>
    </source>
</evidence>
<evidence type="ECO:0000313" key="2">
    <source>
        <dbReference type="EMBL" id="OAN51079.1"/>
    </source>
</evidence>
<protein>
    <recommendedName>
        <fullName evidence="4">Glycosyltransferase RgtA/B/C/D-like domain-containing protein</fullName>
    </recommendedName>
</protein>
<evidence type="ECO:0000256" key="1">
    <source>
        <dbReference type="SAM" id="Phobius"/>
    </source>
</evidence>
<comment type="caution">
    <text evidence="2">The sequence shown here is derived from an EMBL/GenBank/DDBJ whole genome shotgun (WGS) entry which is preliminary data.</text>
</comment>
<dbReference type="OrthoDB" id="7238679at2"/>
<dbReference type="STRING" id="1285242.A6A04_16745"/>
<name>A0A178MS68_9PROT</name>
<organism evidence="2 3">
    <name type="scientific">Paramagnetospirillum marisnigri</name>
    <dbReference type="NCBI Taxonomy" id="1285242"/>
    <lineage>
        <taxon>Bacteria</taxon>
        <taxon>Pseudomonadati</taxon>
        <taxon>Pseudomonadota</taxon>
        <taxon>Alphaproteobacteria</taxon>
        <taxon>Rhodospirillales</taxon>
        <taxon>Magnetospirillaceae</taxon>
        <taxon>Paramagnetospirillum</taxon>
    </lineage>
</organism>
<reference evidence="2 3" key="1">
    <citation type="submission" date="2016-04" db="EMBL/GenBank/DDBJ databases">
        <title>Draft genome sequence of freshwater magnetotactic bacteria Magnetospirillum marisnigri SP-1 and Magnetospirillum moscoviense BB-1.</title>
        <authorList>
            <person name="Koziaeva V."/>
            <person name="Dziuba M.V."/>
            <person name="Ivanov T.M."/>
            <person name="Kuznetsov B."/>
            <person name="Grouzdev D.S."/>
        </authorList>
    </citation>
    <scope>NUCLEOTIDE SEQUENCE [LARGE SCALE GENOMIC DNA]</scope>
    <source>
        <strain evidence="2 3">SP-1</strain>
    </source>
</reference>
<dbReference type="RefSeq" id="WP_068491781.1">
    <property type="nucleotide sequence ID" value="NZ_LWQT01000048.1"/>
</dbReference>
<feature type="transmembrane region" description="Helical" evidence="1">
    <location>
        <begin position="129"/>
        <end position="147"/>
    </location>
</feature>
<dbReference type="Proteomes" id="UP000078428">
    <property type="component" value="Unassembled WGS sequence"/>
</dbReference>
<feature type="transmembrane region" description="Helical" evidence="1">
    <location>
        <begin position="400"/>
        <end position="419"/>
    </location>
</feature>